<name>A0A6J4THT0_9ACTN</name>
<organism evidence="1">
    <name type="scientific">uncultured Solirubrobacteraceae bacterium</name>
    <dbReference type="NCBI Taxonomy" id="1162706"/>
    <lineage>
        <taxon>Bacteria</taxon>
        <taxon>Bacillati</taxon>
        <taxon>Actinomycetota</taxon>
        <taxon>Thermoleophilia</taxon>
        <taxon>Solirubrobacterales</taxon>
        <taxon>Solirubrobacteraceae</taxon>
        <taxon>environmental samples</taxon>
    </lineage>
</organism>
<proteinExistence type="predicted"/>
<dbReference type="EMBL" id="CADCVT010000339">
    <property type="protein sequence ID" value="CAA9523583.1"/>
    <property type="molecule type" value="Genomic_DNA"/>
</dbReference>
<reference evidence="1" key="1">
    <citation type="submission" date="2020-02" db="EMBL/GenBank/DDBJ databases">
        <authorList>
            <person name="Meier V. D."/>
        </authorList>
    </citation>
    <scope>NUCLEOTIDE SEQUENCE</scope>
    <source>
        <strain evidence="1">AVDCRST_MAG85</strain>
    </source>
</reference>
<sequence length="302" mass="31827">MSTHSVIPAAARTGVRRVLCLLLVGIVAVSHPDTADRSAAAAPDATRAGNARLEVRQRPYAQVTTLTLRRGAGRDLLVAKVASRRSGTPALVRLTSCLPERRTASACTTQDRRVALSTAARSSGAGLRYRVPGARAHLTLSVLRPGSRRLRRSEQLLARLTLPAAAWDAGARDLVYGLTQHDRSADATKVLVEVRRSPGGGDVDLTLALMASTPGGALQIATEAASCATTSRSCRVAWRGGFRLAGANGFSSERARARVSTGSTPGTIVYRATSCPEDTTLRCPASAARPTLLRVRLPYNGS</sequence>
<protein>
    <submittedName>
        <fullName evidence="1">Uncharacterized protein</fullName>
    </submittedName>
</protein>
<dbReference type="AlphaFoldDB" id="A0A6J4THT0"/>
<accession>A0A6J4THT0</accession>
<gene>
    <name evidence="1" type="ORF">AVDCRST_MAG85-3043</name>
</gene>
<evidence type="ECO:0000313" key="1">
    <source>
        <dbReference type="EMBL" id="CAA9523583.1"/>
    </source>
</evidence>